<comment type="caution">
    <text evidence="1">The sequence shown here is derived from an EMBL/GenBank/DDBJ whole genome shotgun (WGS) entry which is preliminary data.</text>
</comment>
<reference evidence="1" key="1">
    <citation type="submission" date="2016-10" db="EMBL/GenBank/DDBJ databases">
        <title>Sequence of Gallionella enrichment culture.</title>
        <authorList>
            <person name="Poehlein A."/>
            <person name="Muehling M."/>
            <person name="Daniel R."/>
        </authorList>
    </citation>
    <scope>NUCLEOTIDE SEQUENCE</scope>
</reference>
<proteinExistence type="predicted"/>
<evidence type="ECO:0000313" key="1">
    <source>
        <dbReference type="EMBL" id="OIQ67018.1"/>
    </source>
</evidence>
<protein>
    <submittedName>
        <fullName evidence="1">Uncharacterized protein</fullName>
    </submittedName>
</protein>
<dbReference type="EMBL" id="MLJW01006204">
    <property type="protein sequence ID" value="OIQ67018.1"/>
    <property type="molecule type" value="Genomic_DNA"/>
</dbReference>
<dbReference type="AlphaFoldDB" id="A0A1J5P734"/>
<organism evidence="1">
    <name type="scientific">mine drainage metagenome</name>
    <dbReference type="NCBI Taxonomy" id="410659"/>
    <lineage>
        <taxon>unclassified sequences</taxon>
        <taxon>metagenomes</taxon>
        <taxon>ecological metagenomes</taxon>
    </lineage>
</organism>
<accession>A0A1J5P734</accession>
<gene>
    <name evidence="1" type="ORF">GALL_514070</name>
</gene>
<name>A0A1J5P734_9ZZZZ</name>
<sequence length="95" mass="10106">MAVGLFGSFGIRMILEHQERKWRHESAVLVDAGRKLLAFQSPYAFSSVLSLMSIITGGCNARQDGAAGIATGVLAEGASPAVIVPRNTNGEMMNR</sequence>